<dbReference type="AlphaFoldDB" id="A0A1G9ITA8"/>
<dbReference type="Gene3D" id="2.60.40.1760">
    <property type="entry name" value="glycosyl hydrolase (family 31)"/>
    <property type="match status" value="1"/>
</dbReference>
<dbReference type="InterPro" id="IPR048395">
    <property type="entry name" value="Glyco_hydro_31_C"/>
</dbReference>
<evidence type="ECO:0000256" key="1">
    <source>
        <dbReference type="ARBA" id="ARBA00007806"/>
    </source>
</evidence>
<evidence type="ECO:0000259" key="5">
    <source>
        <dbReference type="Pfam" id="PF17137"/>
    </source>
</evidence>
<dbReference type="PANTHER" id="PTHR43863:SF2">
    <property type="entry name" value="MALTASE-GLUCOAMYLASE"/>
    <property type="match status" value="1"/>
</dbReference>
<feature type="domain" description="Glycoside hydrolase family 31 N-terminal" evidence="4">
    <location>
        <begin position="40"/>
        <end position="200"/>
    </location>
</feature>
<dbReference type="Gene3D" id="3.20.20.80">
    <property type="entry name" value="Glycosidases"/>
    <property type="match status" value="1"/>
</dbReference>
<name>A0A1G9ITA8_9BACT</name>
<evidence type="ECO:0000313" key="8">
    <source>
        <dbReference type="Proteomes" id="UP000198901"/>
    </source>
</evidence>
<evidence type="ECO:0000259" key="6">
    <source>
        <dbReference type="Pfam" id="PF21365"/>
    </source>
</evidence>
<proteinExistence type="inferred from homology"/>
<dbReference type="Pfam" id="PF17137">
    <property type="entry name" value="DUF5110"/>
    <property type="match status" value="1"/>
</dbReference>
<organism evidence="7 8">
    <name type="scientific">Siphonobacter aquaeclarae</name>
    <dbReference type="NCBI Taxonomy" id="563176"/>
    <lineage>
        <taxon>Bacteria</taxon>
        <taxon>Pseudomonadati</taxon>
        <taxon>Bacteroidota</taxon>
        <taxon>Cytophagia</taxon>
        <taxon>Cytophagales</taxon>
        <taxon>Cytophagaceae</taxon>
        <taxon>Siphonobacter</taxon>
    </lineage>
</organism>
<dbReference type="PANTHER" id="PTHR43863">
    <property type="entry name" value="HYDROLASE, PUTATIVE (AFU_ORTHOLOGUE AFUA_1G03140)-RELATED"/>
    <property type="match status" value="1"/>
</dbReference>
<dbReference type="SUPFAM" id="SSF51011">
    <property type="entry name" value="Glycosyl hydrolase domain"/>
    <property type="match status" value="1"/>
</dbReference>
<dbReference type="CDD" id="cd06591">
    <property type="entry name" value="GH31_xylosidase_XylS"/>
    <property type="match status" value="1"/>
</dbReference>
<dbReference type="GO" id="GO:0030246">
    <property type="term" value="F:carbohydrate binding"/>
    <property type="evidence" value="ECO:0007669"/>
    <property type="project" value="InterPro"/>
</dbReference>
<feature type="domain" description="Glycosyl hydrolase family 31 C-terminal" evidence="6">
    <location>
        <begin position="597"/>
        <end position="693"/>
    </location>
</feature>
<sequence>MKIFYVLPLVFLHQSLLAKTVPIERRDDGFRIQIGAVSTEVHFLTDHIARVRRYPGAAPLSTEKSLVVRLAEKAALKIRLQETRDYLLAFSPTLKVKLNKANGQLRFFDGQGKLLLAEIADKDPFIPTDDDGRTSYRISQSYLLAPDEAIYGLGQHQNGKMNQRHQRLLLKQKNMEIAIPFFQSTKGYGLYWDNYSGTVFQDSLGRAAFTSEIGDNIDYYFLAGNKPDDVVRRYRELTGHVPMLPLWSFGYLQSRERYRSQEELIAVVGRYRQLGVPLDGIIQDWQYWGEDKLDWNGAAFNHPRFPEPKKMIDRVHKQHARLLISVWPSFGSHTSIYRELEKGKMLYPFLTYPVSPQVKVYDAFHPEARKIYWKYLNDNLFSAGIDGWWLDATEPVQKEVSTAVQNGPELAYKDRIDSPAGISTYLGSFRRMGNAFPLMTVEGVYEGQRGSSGVSKRPLILTRSAFAGQQRTGSVLWSGDIQASWLTLKKQVPLGLNLSLTGMPYWNSDIGGFFTSKNYPEGIRDPTYAELYIRWLQFAVFTGMMRSHGTNTPREIYQFGQPGDLVFDILRKYIGLRYRLLPYIYSSAWSVSSQALSLMRPLVMAYPEDRNGWELGTEYLFGPSLLVAPVTDSLFARGATALDLKRTLPKEVYLPHGEWIDFWTNRRLTGGKKIIRHVSLDEIPVFVKAGSIVPFAEEAPYASIKHFQSMEIRVYPGRNTSYVLYEDEGDGFDYLKGGYSLIRFTWNEARKELLIGDRTGDFNSMVPERQFKISIKGTNLPSKTIRYNGTAQVVAFK</sequence>
<dbReference type="InterPro" id="IPR000322">
    <property type="entry name" value="Glyco_hydro_31_TIM"/>
</dbReference>
<accession>A0A1G9ITA8</accession>
<dbReference type="InterPro" id="IPR017853">
    <property type="entry name" value="GH"/>
</dbReference>
<comment type="similarity">
    <text evidence="1 2">Belongs to the glycosyl hydrolase 31 family.</text>
</comment>
<dbReference type="Proteomes" id="UP000198901">
    <property type="component" value="Unassembled WGS sequence"/>
</dbReference>
<dbReference type="GO" id="GO:0005975">
    <property type="term" value="P:carbohydrate metabolic process"/>
    <property type="evidence" value="ECO:0007669"/>
    <property type="project" value="InterPro"/>
</dbReference>
<evidence type="ECO:0000259" key="4">
    <source>
        <dbReference type="Pfam" id="PF13802"/>
    </source>
</evidence>
<dbReference type="GO" id="GO:0004553">
    <property type="term" value="F:hydrolase activity, hydrolyzing O-glycosyl compounds"/>
    <property type="evidence" value="ECO:0007669"/>
    <property type="project" value="InterPro"/>
</dbReference>
<dbReference type="Pfam" id="PF01055">
    <property type="entry name" value="Glyco_hydro_31_2nd"/>
    <property type="match status" value="1"/>
</dbReference>
<dbReference type="InterPro" id="IPR011013">
    <property type="entry name" value="Gal_mutarotase_sf_dom"/>
</dbReference>
<dbReference type="CDD" id="cd14752">
    <property type="entry name" value="GH31_N"/>
    <property type="match status" value="1"/>
</dbReference>
<dbReference type="Pfam" id="PF21365">
    <property type="entry name" value="Glyco_hydro_31_3rd"/>
    <property type="match status" value="1"/>
</dbReference>
<protein>
    <submittedName>
        <fullName evidence="7">Alpha-D-xyloside xylohydrolase</fullName>
    </submittedName>
</protein>
<feature type="domain" description="Glycoside hydrolase family 31 TIM barrel" evidence="3">
    <location>
        <begin position="242"/>
        <end position="586"/>
    </location>
</feature>
<dbReference type="Gene3D" id="2.60.40.1180">
    <property type="entry name" value="Golgi alpha-mannosidase II"/>
    <property type="match status" value="2"/>
</dbReference>
<evidence type="ECO:0000259" key="3">
    <source>
        <dbReference type="Pfam" id="PF01055"/>
    </source>
</evidence>
<evidence type="ECO:0000256" key="2">
    <source>
        <dbReference type="RuleBase" id="RU361185"/>
    </source>
</evidence>
<dbReference type="STRING" id="563176.SAMN04488090_0614"/>
<dbReference type="InterPro" id="IPR033403">
    <property type="entry name" value="DUF5110"/>
</dbReference>
<evidence type="ECO:0000313" key="7">
    <source>
        <dbReference type="EMBL" id="SDL28400.1"/>
    </source>
</evidence>
<dbReference type="SUPFAM" id="SSF51445">
    <property type="entry name" value="(Trans)glycosidases"/>
    <property type="match status" value="1"/>
</dbReference>
<dbReference type="EMBL" id="FNGS01000001">
    <property type="protein sequence ID" value="SDL28400.1"/>
    <property type="molecule type" value="Genomic_DNA"/>
</dbReference>
<keyword evidence="2" id="KW-0326">Glycosidase</keyword>
<gene>
    <name evidence="7" type="ORF">SAMN04488090_0614</name>
</gene>
<dbReference type="SUPFAM" id="SSF74650">
    <property type="entry name" value="Galactose mutarotase-like"/>
    <property type="match status" value="1"/>
</dbReference>
<keyword evidence="2 7" id="KW-0378">Hydrolase</keyword>
<dbReference type="InterPro" id="IPR025887">
    <property type="entry name" value="Glyco_hydro_31_N_dom"/>
</dbReference>
<dbReference type="Pfam" id="PF13802">
    <property type="entry name" value="Gal_mutarotas_2"/>
    <property type="match status" value="1"/>
</dbReference>
<reference evidence="7 8" key="1">
    <citation type="submission" date="2016-10" db="EMBL/GenBank/DDBJ databases">
        <authorList>
            <person name="de Groot N.N."/>
        </authorList>
    </citation>
    <scope>NUCLEOTIDE SEQUENCE [LARGE SCALE GENOMIC DNA]</scope>
    <source>
        <strain evidence="7 8">DSM 21668</strain>
    </source>
</reference>
<feature type="domain" description="DUF5110" evidence="5">
    <location>
        <begin position="710"/>
        <end position="777"/>
    </location>
</feature>
<dbReference type="InterPro" id="IPR051816">
    <property type="entry name" value="Glycosyl_Hydrolase_31"/>
</dbReference>
<dbReference type="InterPro" id="IPR013780">
    <property type="entry name" value="Glyco_hydro_b"/>
</dbReference>
<keyword evidence="8" id="KW-1185">Reference proteome</keyword>